<sequence length="542" mass="61141">MSTEKASTKLDTLPIDVLRQIQASFVRESDMVLFWTSISKKIHNALDVVDLFVAAAKKDPFKHEIATQFGLDTEVMEELFERDRDGVVVPDLLSRAVRHCRDLGVVRKAVDCYQVNCPPAIFGHWCATSLPGKQLALLDAAEFGRPDVVKMLLDAGSDIADINHHRQPFSGSPVDALMLAAWNQHEQTVLYLIERGAVVRPGHLKRVASLKLASLLKYMLNKFKPRRGLARNNILRSILDMASTNRIAGAVDEGSTEVMDVLFDAGLDLTGDWHARAVQNAAEASCLKNAVYLHLFFRKHNVEQLESIWRTMYKSLRMGADHVLQGIKFLYSQHMEILYDETHKNVDEIGSELLWAALNSAGHISDDIDEICDSWSACHEACTYLIEKGCKPEFRHLQVATFWGYTYMIDQCVEKGLSVNMRQPLPKDITPTWLAYGGDELTPLEHALTGAWTNINFLRGACRLVFHGANIDDITESVYQQWFEIYMGAHWEWNVFGMSMKDALKKARSGGIRPDRSRVTGQGEKDDLLDQLLVIIMIILKV</sequence>
<gene>
    <name evidence="1" type="ORF">SCAR479_06894</name>
</gene>
<organism evidence="1 2">
    <name type="scientific">Seiridium cardinale</name>
    <dbReference type="NCBI Taxonomy" id="138064"/>
    <lineage>
        <taxon>Eukaryota</taxon>
        <taxon>Fungi</taxon>
        <taxon>Dikarya</taxon>
        <taxon>Ascomycota</taxon>
        <taxon>Pezizomycotina</taxon>
        <taxon>Sordariomycetes</taxon>
        <taxon>Xylariomycetidae</taxon>
        <taxon>Amphisphaeriales</taxon>
        <taxon>Sporocadaceae</taxon>
        <taxon>Seiridium</taxon>
    </lineage>
</organism>
<accession>A0ABR2XRX3</accession>
<dbReference type="InterPro" id="IPR002110">
    <property type="entry name" value="Ankyrin_rpt"/>
</dbReference>
<protein>
    <submittedName>
        <fullName evidence="1">Uncharacterized protein</fullName>
    </submittedName>
</protein>
<name>A0ABR2XRX3_9PEZI</name>
<dbReference type="SUPFAM" id="SSF48403">
    <property type="entry name" value="Ankyrin repeat"/>
    <property type="match status" value="1"/>
</dbReference>
<dbReference type="Gene3D" id="1.25.40.20">
    <property type="entry name" value="Ankyrin repeat-containing domain"/>
    <property type="match status" value="1"/>
</dbReference>
<comment type="caution">
    <text evidence="1">The sequence shown here is derived from an EMBL/GenBank/DDBJ whole genome shotgun (WGS) entry which is preliminary data.</text>
</comment>
<evidence type="ECO:0000313" key="2">
    <source>
        <dbReference type="Proteomes" id="UP001465668"/>
    </source>
</evidence>
<dbReference type="SMART" id="SM00248">
    <property type="entry name" value="ANK"/>
    <property type="match status" value="5"/>
</dbReference>
<reference evidence="1 2" key="1">
    <citation type="submission" date="2024-02" db="EMBL/GenBank/DDBJ databases">
        <title>First draft genome assembly of two strains of Seiridium cardinale.</title>
        <authorList>
            <person name="Emiliani G."/>
            <person name="Scali E."/>
        </authorList>
    </citation>
    <scope>NUCLEOTIDE SEQUENCE [LARGE SCALE GENOMIC DNA]</scope>
    <source>
        <strain evidence="1 2">BM-138-000479</strain>
    </source>
</reference>
<proteinExistence type="predicted"/>
<dbReference type="EMBL" id="JARVKM010000027">
    <property type="protein sequence ID" value="KAK9776571.1"/>
    <property type="molecule type" value="Genomic_DNA"/>
</dbReference>
<dbReference type="InterPro" id="IPR036770">
    <property type="entry name" value="Ankyrin_rpt-contain_sf"/>
</dbReference>
<keyword evidence="2" id="KW-1185">Reference proteome</keyword>
<dbReference type="Proteomes" id="UP001465668">
    <property type="component" value="Unassembled WGS sequence"/>
</dbReference>
<evidence type="ECO:0000313" key="1">
    <source>
        <dbReference type="EMBL" id="KAK9776571.1"/>
    </source>
</evidence>